<evidence type="ECO:0000256" key="17">
    <source>
        <dbReference type="RuleBase" id="RU003376"/>
    </source>
</evidence>
<comment type="subunit">
    <text evidence="3">Heterooctamer of two A chains, two B chains, two C chains and two D chains.</text>
</comment>
<evidence type="ECO:0000256" key="9">
    <source>
        <dbReference type="ARBA" id="ARBA00022989"/>
    </source>
</evidence>
<dbReference type="InterPro" id="IPR035973">
    <property type="entry name" value="Cyt_c_oxidase_su3-like_sf"/>
</dbReference>
<evidence type="ECO:0000256" key="1">
    <source>
        <dbReference type="ARBA" id="ARBA00004651"/>
    </source>
</evidence>
<keyword evidence="8" id="KW-0249">Electron transport</keyword>
<dbReference type="EMBL" id="FUWP01000004">
    <property type="protein sequence ID" value="SKA10022.1"/>
    <property type="molecule type" value="Genomic_DNA"/>
</dbReference>
<evidence type="ECO:0000313" key="22">
    <source>
        <dbReference type="Proteomes" id="UP000191116"/>
    </source>
</evidence>
<dbReference type="InterPro" id="IPR013833">
    <property type="entry name" value="Cyt_c_oxidase_su3_a-hlx"/>
</dbReference>
<evidence type="ECO:0000256" key="14">
    <source>
        <dbReference type="ARBA" id="ARBA00031884"/>
    </source>
</evidence>
<dbReference type="FunFam" id="1.20.120.80:FF:000001">
    <property type="entry name" value="Cytochrome (Ubi)quinol oxidase subunit III"/>
    <property type="match status" value="1"/>
</dbReference>
<evidence type="ECO:0000256" key="15">
    <source>
        <dbReference type="ARBA" id="ARBA00032189"/>
    </source>
</evidence>
<name>A0A1T4R1U2_9GAMM</name>
<evidence type="ECO:0000256" key="8">
    <source>
        <dbReference type="ARBA" id="ARBA00022982"/>
    </source>
</evidence>
<protein>
    <recommendedName>
        <fullName evidence="4">Cytochrome bo(3) ubiquinol oxidase subunit 3</fullName>
    </recommendedName>
    <alternativeName>
        <fullName evidence="15">Cytochrome o ubiquinol oxidase subunit 3</fullName>
    </alternativeName>
    <alternativeName>
        <fullName evidence="13">Oxidase bo(3) subunit 3</fullName>
    </alternativeName>
    <alternativeName>
        <fullName evidence="16">Ubiquinol oxidase polypeptide III</fullName>
    </alternativeName>
    <alternativeName>
        <fullName evidence="14">Ubiquinol oxidase subunit 3</fullName>
    </alternativeName>
</protein>
<dbReference type="PANTHER" id="PTHR11403">
    <property type="entry name" value="CYTOCHROME C OXIDASE SUBUNIT III"/>
    <property type="match status" value="1"/>
</dbReference>
<dbReference type="Gene3D" id="1.20.120.80">
    <property type="entry name" value="Cytochrome c oxidase, subunit III, four-helix bundle"/>
    <property type="match status" value="1"/>
</dbReference>
<dbReference type="InterPro" id="IPR024791">
    <property type="entry name" value="Cyt_c/ubiquinol_Oxase_su3"/>
</dbReference>
<dbReference type="CDD" id="cd02863">
    <property type="entry name" value="Ubiquinol_oxidase_III"/>
    <property type="match status" value="1"/>
</dbReference>
<comment type="function">
    <text evidence="12">Cytochrome bo(3) ubiquinol terminal oxidase is the component of the aerobic respiratory chain of E.coli that predominates when cells are grown at high aeration. Has proton pump activity across the membrane in addition to electron transfer, pumping 2 protons/electron.</text>
</comment>
<keyword evidence="10" id="KW-0560">Oxidoreductase</keyword>
<feature type="domain" description="Heme-copper oxidase subunit III family profile" evidence="19">
    <location>
        <begin position="37"/>
        <end position="213"/>
    </location>
</feature>
<dbReference type="OrthoDB" id="9810850at2"/>
<dbReference type="PANTHER" id="PTHR11403:SF2">
    <property type="entry name" value="CYTOCHROME BO(3) UBIQUINOL OXIDASE SUBUNIT 3"/>
    <property type="match status" value="1"/>
</dbReference>
<evidence type="ECO:0000256" key="7">
    <source>
        <dbReference type="ARBA" id="ARBA00022692"/>
    </source>
</evidence>
<keyword evidence="23" id="KW-1185">Reference proteome</keyword>
<evidence type="ECO:0000256" key="11">
    <source>
        <dbReference type="ARBA" id="ARBA00023136"/>
    </source>
</evidence>
<feature type="transmembrane region" description="Helical" evidence="18">
    <location>
        <begin position="192"/>
        <end position="212"/>
    </location>
</feature>
<evidence type="ECO:0000256" key="18">
    <source>
        <dbReference type="SAM" id="Phobius"/>
    </source>
</evidence>
<dbReference type="AlphaFoldDB" id="A0A1T4R1U2"/>
<dbReference type="GO" id="GO:0019646">
    <property type="term" value="P:aerobic electron transport chain"/>
    <property type="evidence" value="ECO:0007669"/>
    <property type="project" value="InterPro"/>
</dbReference>
<evidence type="ECO:0000313" key="20">
    <source>
        <dbReference type="EMBL" id="MEC6830533.1"/>
    </source>
</evidence>
<comment type="subcellular location">
    <subcellularLocation>
        <location evidence="1 17">Cell membrane</location>
        <topology evidence="1 17">Multi-pass membrane protein</topology>
    </subcellularLocation>
</comment>
<dbReference type="GO" id="GO:0004129">
    <property type="term" value="F:cytochrome-c oxidase activity"/>
    <property type="evidence" value="ECO:0007669"/>
    <property type="project" value="InterPro"/>
</dbReference>
<dbReference type="EMBL" id="JAYXUG010000001">
    <property type="protein sequence ID" value="MEC6830533.1"/>
    <property type="molecule type" value="Genomic_DNA"/>
</dbReference>
<feature type="transmembrane region" description="Helical" evidence="18">
    <location>
        <begin position="39"/>
        <end position="61"/>
    </location>
</feature>
<feature type="transmembrane region" description="Helical" evidence="18">
    <location>
        <begin position="108"/>
        <end position="128"/>
    </location>
</feature>
<evidence type="ECO:0000256" key="10">
    <source>
        <dbReference type="ARBA" id="ARBA00023002"/>
    </source>
</evidence>
<evidence type="ECO:0000313" key="21">
    <source>
        <dbReference type="EMBL" id="SKA10022.1"/>
    </source>
</evidence>
<dbReference type="NCBIfam" id="TIGR02842">
    <property type="entry name" value="CyoC"/>
    <property type="match status" value="1"/>
</dbReference>
<evidence type="ECO:0000256" key="3">
    <source>
        <dbReference type="ARBA" id="ARBA00011700"/>
    </source>
</evidence>
<evidence type="ECO:0000256" key="5">
    <source>
        <dbReference type="ARBA" id="ARBA00022448"/>
    </source>
</evidence>
<dbReference type="Pfam" id="PF00510">
    <property type="entry name" value="COX3"/>
    <property type="match status" value="1"/>
</dbReference>
<evidence type="ECO:0000256" key="6">
    <source>
        <dbReference type="ARBA" id="ARBA00022475"/>
    </source>
</evidence>
<gene>
    <name evidence="21" type="primary">cyoC</name>
    <name evidence="21" type="ORF">CZ814_01161</name>
    <name evidence="20" type="ORF">VXS06_01995</name>
</gene>
<evidence type="ECO:0000256" key="12">
    <source>
        <dbReference type="ARBA" id="ARBA00025694"/>
    </source>
</evidence>
<dbReference type="GO" id="GO:0009486">
    <property type="term" value="F:cytochrome bo3 ubiquinol oxidase activity"/>
    <property type="evidence" value="ECO:0007669"/>
    <property type="project" value="InterPro"/>
</dbReference>
<dbReference type="PROSITE" id="PS50253">
    <property type="entry name" value="COX3"/>
    <property type="match status" value="1"/>
</dbReference>
<dbReference type="SUPFAM" id="SSF81452">
    <property type="entry name" value="Cytochrome c oxidase subunit III-like"/>
    <property type="match status" value="1"/>
</dbReference>
<keyword evidence="9 18" id="KW-1133">Transmembrane helix</keyword>
<dbReference type="Proteomes" id="UP000191116">
    <property type="component" value="Unassembled WGS sequence"/>
</dbReference>
<evidence type="ECO:0000256" key="13">
    <source>
        <dbReference type="ARBA" id="ARBA00030072"/>
    </source>
</evidence>
<dbReference type="GO" id="GO:0005886">
    <property type="term" value="C:plasma membrane"/>
    <property type="evidence" value="ECO:0007669"/>
    <property type="project" value="UniProtKB-SubCell"/>
</dbReference>
<dbReference type="InterPro" id="IPR014206">
    <property type="entry name" value="Cyt_c_ubiqinol_oxidase_su3"/>
</dbReference>
<accession>A0A1T4R1U2</accession>
<evidence type="ECO:0000259" key="19">
    <source>
        <dbReference type="PROSITE" id="PS50253"/>
    </source>
</evidence>
<reference evidence="20 23" key="2">
    <citation type="submission" date="2024-01" db="EMBL/GenBank/DDBJ databases">
        <title>Active colonisers of the gastrointestinal tract of Atlantic salmon farmed in a warm water region.</title>
        <authorList>
            <person name="Bowman J.P."/>
        </authorList>
    </citation>
    <scope>NUCLEOTIDE SEQUENCE [LARGE SCALE GENOMIC DNA]</scope>
    <source>
        <strain evidence="20 23">S3MW1</strain>
    </source>
</reference>
<feature type="transmembrane region" description="Helical" evidence="18">
    <location>
        <begin position="73"/>
        <end position="96"/>
    </location>
</feature>
<keyword evidence="11 18" id="KW-0472">Membrane</keyword>
<evidence type="ECO:0000256" key="2">
    <source>
        <dbReference type="ARBA" id="ARBA00010581"/>
    </source>
</evidence>
<comment type="similarity">
    <text evidence="2 17">Belongs to the cytochrome c oxidase subunit 3 family.</text>
</comment>
<keyword evidence="7 17" id="KW-0812">Transmembrane</keyword>
<keyword evidence="6" id="KW-1003">Cell membrane</keyword>
<dbReference type="Proteomes" id="UP001306119">
    <property type="component" value="Unassembled WGS sequence"/>
</dbReference>
<dbReference type="InterPro" id="IPR000298">
    <property type="entry name" value="Cyt_c_oxidase-like_su3"/>
</dbReference>
<evidence type="ECO:0000313" key="23">
    <source>
        <dbReference type="Proteomes" id="UP001306119"/>
    </source>
</evidence>
<dbReference type="InterPro" id="IPR033946">
    <property type="entry name" value="Ubiquinol_oxase_su3_dom"/>
</dbReference>
<sequence>MTTEIKDTCNLNVPVQSNDGHEFDDHDHHDYAGDTIFGFWIYILSDCLLFGTLFAVYAVYSNSFAGLIEPKELFNLSFVLTETALLLFSSFTFGMAMLKANHEDIKGMFKWLGITFGLGLSFLVMELYEFYHFSSEGATFHSSAYWSAFYGLVATHGLHVFAGLMWMIVLVFHFKRDGFSAENKTRLACLSLFWHFLDVIWICVFSVVYLMGVL</sequence>
<evidence type="ECO:0000256" key="16">
    <source>
        <dbReference type="ARBA" id="ARBA00032717"/>
    </source>
</evidence>
<dbReference type="RefSeq" id="WP_080174048.1">
    <property type="nucleotide sequence ID" value="NZ_AP024855.1"/>
</dbReference>
<keyword evidence="5" id="KW-0813">Transport</keyword>
<organism evidence="21 22">
    <name type="scientific">Photobacterium toruni</name>
    <dbReference type="NCBI Taxonomy" id="1935446"/>
    <lineage>
        <taxon>Bacteria</taxon>
        <taxon>Pseudomonadati</taxon>
        <taxon>Pseudomonadota</taxon>
        <taxon>Gammaproteobacteria</taxon>
        <taxon>Vibrionales</taxon>
        <taxon>Vibrionaceae</taxon>
        <taxon>Photobacterium</taxon>
    </lineage>
</organism>
<reference evidence="21 22" key="1">
    <citation type="submission" date="2017-02" db="EMBL/GenBank/DDBJ databases">
        <authorList>
            <person name="Peterson S.W."/>
        </authorList>
    </citation>
    <scope>NUCLEOTIDE SEQUENCE [LARGE SCALE GENOMIC DNA]</scope>
    <source>
        <strain evidence="21 22">CECT 9189</strain>
    </source>
</reference>
<evidence type="ECO:0000256" key="4">
    <source>
        <dbReference type="ARBA" id="ARBA00014687"/>
    </source>
</evidence>
<feature type="transmembrane region" description="Helical" evidence="18">
    <location>
        <begin position="148"/>
        <end position="172"/>
    </location>
</feature>
<proteinExistence type="inferred from homology"/>